<sequence>MRKKKPQKRTAQLVLCPQLVNRRPHLK</sequence>
<reference evidence="1 2" key="1">
    <citation type="submission" date="2005-09" db="EMBL/GenBank/DDBJ databases">
        <authorList>
            <person name="Mural R.J."/>
            <person name="Li P.W."/>
            <person name="Adams M.D."/>
            <person name="Amanatides P.G."/>
            <person name="Baden-Tillson H."/>
            <person name="Barnstead M."/>
            <person name="Chin S.H."/>
            <person name="Dew I."/>
            <person name="Evans C.A."/>
            <person name="Ferriera S."/>
            <person name="Flanigan M."/>
            <person name="Fosler C."/>
            <person name="Glodek A."/>
            <person name="Gu Z."/>
            <person name="Holt R.A."/>
            <person name="Jennings D."/>
            <person name="Kraft C.L."/>
            <person name="Lu F."/>
            <person name="Nguyen T."/>
            <person name="Nusskern D.R."/>
            <person name="Pfannkoch C.M."/>
            <person name="Sitter C."/>
            <person name="Sutton G.G."/>
            <person name="Venter J.C."/>
            <person name="Wang Z."/>
            <person name="Woodage T."/>
            <person name="Zheng X.H."/>
            <person name="Zhong F."/>
        </authorList>
    </citation>
    <scope>NUCLEOTIDE SEQUENCE [LARGE SCALE GENOMIC DNA]</scope>
    <source>
        <strain>BN</strain>
        <strain evidence="2">Sprague-Dawley</strain>
    </source>
</reference>
<evidence type="ECO:0000313" key="2">
    <source>
        <dbReference type="Proteomes" id="UP000234681"/>
    </source>
</evidence>
<accession>A6IFG9</accession>
<dbReference type="Proteomes" id="UP000234681">
    <property type="component" value="Chromosome 7"/>
</dbReference>
<dbReference type="AlphaFoldDB" id="A6IFG9"/>
<evidence type="ECO:0000313" key="1">
    <source>
        <dbReference type="EMBL" id="EDM17079.1"/>
    </source>
</evidence>
<proteinExistence type="predicted"/>
<organism evidence="1 2">
    <name type="scientific">Rattus norvegicus</name>
    <name type="common">Rat</name>
    <dbReference type="NCBI Taxonomy" id="10116"/>
    <lineage>
        <taxon>Eukaryota</taxon>
        <taxon>Metazoa</taxon>
        <taxon>Chordata</taxon>
        <taxon>Craniata</taxon>
        <taxon>Vertebrata</taxon>
        <taxon>Euteleostomi</taxon>
        <taxon>Mammalia</taxon>
        <taxon>Eutheria</taxon>
        <taxon>Euarchontoglires</taxon>
        <taxon>Glires</taxon>
        <taxon>Rodentia</taxon>
        <taxon>Myomorpha</taxon>
        <taxon>Muroidea</taxon>
        <taxon>Muridae</taxon>
        <taxon>Murinae</taxon>
        <taxon>Rattus</taxon>
    </lineage>
</organism>
<gene>
    <name evidence="1" type="ORF">rCG_48639</name>
</gene>
<protein>
    <submittedName>
        <fullName evidence="1">RCG48639, isoform CRA_b</fullName>
    </submittedName>
</protein>
<name>A6IFG9_RAT</name>
<dbReference type="EMBL" id="CH473960">
    <property type="protein sequence ID" value="EDM17079.1"/>
    <property type="molecule type" value="Genomic_DNA"/>
</dbReference>